<dbReference type="InterPro" id="IPR007128">
    <property type="entry name" value="PMF1/Nnf1"/>
</dbReference>
<keyword evidence="6" id="KW-0995">Kinetochore</keyword>
<evidence type="ECO:0000256" key="7">
    <source>
        <dbReference type="ARBA" id="ARBA00023242"/>
    </source>
</evidence>
<organism evidence="11">
    <name type="scientific">Rhizopus microsporus var. microsporus</name>
    <dbReference type="NCBI Taxonomy" id="86635"/>
    <lineage>
        <taxon>Eukaryota</taxon>
        <taxon>Fungi</taxon>
        <taxon>Fungi incertae sedis</taxon>
        <taxon>Mucoromycota</taxon>
        <taxon>Mucoromycotina</taxon>
        <taxon>Mucoromycetes</taxon>
        <taxon>Mucorales</taxon>
        <taxon>Mucorineae</taxon>
        <taxon>Rhizopodaceae</taxon>
        <taxon>Rhizopus</taxon>
    </lineage>
</organism>
<keyword evidence="7" id="KW-0539">Nucleus</keyword>
<dbReference type="OrthoDB" id="18453at2759"/>
<accession>A0A1X0QRW1</accession>
<comment type="subcellular location">
    <subcellularLocation>
        <location evidence="2">Chromosome</location>
        <location evidence="2">Centromere</location>
        <location evidence="2">Kinetochore</location>
    </subcellularLocation>
    <subcellularLocation>
        <location evidence="1">Nucleus</location>
    </subcellularLocation>
</comment>
<evidence type="ECO:0000256" key="6">
    <source>
        <dbReference type="ARBA" id="ARBA00022838"/>
    </source>
</evidence>
<keyword evidence="4" id="KW-0132">Cell division</keyword>
<name>A0A1X0QRW1_RHIZD</name>
<evidence type="ECO:0000256" key="3">
    <source>
        <dbReference type="ARBA" id="ARBA00022454"/>
    </source>
</evidence>
<reference evidence="11" key="1">
    <citation type="journal article" date="2016" name="Proc. Natl. Acad. Sci. U.S.A.">
        <title>Lipid metabolic changes in an early divergent fungus govern the establishment of a mutualistic symbiosis with endobacteria.</title>
        <authorList>
            <person name="Lastovetsky O.A."/>
            <person name="Gaspar M.L."/>
            <person name="Mondo S.J."/>
            <person name="LaButti K.M."/>
            <person name="Sandor L."/>
            <person name="Grigoriev I.V."/>
            <person name="Henry S.A."/>
            <person name="Pawlowska T.E."/>
        </authorList>
    </citation>
    <scope>NUCLEOTIDE SEQUENCE [LARGE SCALE GENOMIC DNA]</scope>
    <source>
        <strain evidence="11">ATCC 52814</strain>
    </source>
</reference>
<keyword evidence="5" id="KW-0498">Mitosis</keyword>
<keyword evidence="3" id="KW-0158">Chromosome</keyword>
<evidence type="ECO:0000256" key="9">
    <source>
        <dbReference type="ARBA" id="ARBA00023328"/>
    </source>
</evidence>
<dbReference type="Pfam" id="PF03980">
    <property type="entry name" value="Nnf1"/>
    <property type="match status" value="1"/>
</dbReference>
<evidence type="ECO:0000256" key="5">
    <source>
        <dbReference type="ARBA" id="ARBA00022776"/>
    </source>
</evidence>
<evidence type="ECO:0000256" key="1">
    <source>
        <dbReference type="ARBA" id="ARBA00004123"/>
    </source>
</evidence>
<dbReference type="GO" id="GO:0005634">
    <property type="term" value="C:nucleus"/>
    <property type="evidence" value="ECO:0007669"/>
    <property type="project" value="UniProtKB-SubCell"/>
</dbReference>
<evidence type="ECO:0000256" key="10">
    <source>
        <dbReference type="SAM" id="Coils"/>
    </source>
</evidence>
<evidence type="ECO:0000256" key="4">
    <source>
        <dbReference type="ARBA" id="ARBA00022618"/>
    </source>
</evidence>
<evidence type="ECO:0000256" key="2">
    <source>
        <dbReference type="ARBA" id="ARBA00004629"/>
    </source>
</evidence>
<gene>
    <name evidence="11" type="ORF">BCV72DRAFT_252438</name>
</gene>
<evidence type="ECO:0000256" key="8">
    <source>
        <dbReference type="ARBA" id="ARBA00023306"/>
    </source>
</evidence>
<proteinExistence type="predicted"/>
<dbReference type="EMBL" id="KV922047">
    <property type="protein sequence ID" value="ORE02500.1"/>
    <property type="molecule type" value="Genomic_DNA"/>
</dbReference>
<evidence type="ECO:0000313" key="11">
    <source>
        <dbReference type="EMBL" id="ORE02500.1"/>
    </source>
</evidence>
<feature type="coiled-coil region" evidence="10">
    <location>
        <begin position="77"/>
        <end position="162"/>
    </location>
</feature>
<keyword evidence="8" id="KW-0131">Cell cycle</keyword>
<dbReference type="Proteomes" id="UP000242414">
    <property type="component" value="Unassembled WGS sequence"/>
</dbReference>
<keyword evidence="10" id="KW-0175">Coiled coil</keyword>
<protein>
    <submittedName>
        <fullName evidence="11">Uncharacterized protein</fullName>
    </submittedName>
</protein>
<keyword evidence="9" id="KW-0137">Centromere</keyword>
<dbReference type="GO" id="GO:0051301">
    <property type="term" value="P:cell division"/>
    <property type="evidence" value="ECO:0007669"/>
    <property type="project" value="UniProtKB-KW"/>
</dbReference>
<dbReference type="GO" id="GO:0000444">
    <property type="term" value="C:MIS12/MIND type complex"/>
    <property type="evidence" value="ECO:0007669"/>
    <property type="project" value="InterPro"/>
</dbReference>
<sequence>MSHETPAEDKTTRDKFDELTNKWIESSIKAFDLHLLKRSLEKLLTEESMEELENAHSQAQDFMTNELRNKTQELRTKYQLNEQMERFDELIKNAKNKPPIEKRVLPAPEQIVNSIIHEAKENELMRLQQEYDDIKAKNCELMDQLINQKKEFRDQIQHIQDTIHETERGCEVASNIPVSEMIELTEKMKHLKNS</sequence>
<dbReference type="VEuPathDB" id="FungiDB:BCV72DRAFT_252438"/>
<dbReference type="AlphaFoldDB" id="A0A1X0QRW1"/>